<name>H0GUH6_SACCK</name>
<dbReference type="PhylomeDB" id="H0GUH6"/>
<keyword evidence="3" id="KW-1185">Reference proteome</keyword>
<accession>H0GUH6</accession>
<protein>
    <submittedName>
        <fullName evidence="2">YGL230C-like protein</fullName>
    </submittedName>
</protein>
<proteinExistence type="predicted"/>
<gene>
    <name evidence="2" type="ORF">VIN7_6968</name>
</gene>
<keyword evidence="1" id="KW-0472">Membrane</keyword>
<comment type="caution">
    <text evidence="2">The sequence shown here is derived from an EMBL/GenBank/DDBJ whole genome shotgun (WGS) entry which is preliminary data.</text>
</comment>
<evidence type="ECO:0000313" key="3">
    <source>
        <dbReference type="Proteomes" id="UP000009009"/>
    </source>
</evidence>
<dbReference type="AlphaFoldDB" id="H0GUH6"/>
<keyword evidence="1" id="KW-0812">Transmembrane</keyword>
<organism evidence="2 3">
    <name type="scientific">Saccharomyces cerevisiae x Saccharomyces kudriavzevii (strain VIN7)</name>
    <name type="common">Yeast</name>
    <dbReference type="NCBI Taxonomy" id="1095631"/>
    <lineage>
        <taxon>Eukaryota</taxon>
        <taxon>Fungi</taxon>
        <taxon>Dikarya</taxon>
        <taxon>Ascomycota</taxon>
        <taxon>Saccharomycotina</taxon>
        <taxon>Saccharomycetes</taxon>
        <taxon>Saccharomycetales</taxon>
        <taxon>Saccharomycetaceae</taxon>
        <taxon>Saccharomyces</taxon>
    </lineage>
</organism>
<evidence type="ECO:0000313" key="2">
    <source>
        <dbReference type="EMBL" id="EHN02506.1"/>
    </source>
</evidence>
<reference evidence="2 3" key="1">
    <citation type="journal article" date="2012" name="FEMS Yeast Res.">
        <title>The genome sequence of the wine yeast VIN7 reveals an allotriploid hybrid genome with Saccharomyces cerevisiae and Saccharomyces kudriavzevii origins.</title>
        <authorList>
            <person name="Borneman A.R."/>
            <person name="Desany B.A."/>
            <person name="Riches D."/>
            <person name="Affourtit J.P."/>
            <person name="Forgan A.H."/>
            <person name="Pretorius I.S."/>
            <person name="Egholm M."/>
            <person name="Chambers P.J."/>
        </authorList>
    </citation>
    <scope>NUCLEOTIDE SEQUENCE [LARGE SCALE GENOMIC DNA]</scope>
    <source>
        <strain evidence="2 3">VIN7</strain>
    </source>
</reference>
<keyword evidence="1" id="KW-1133">Transmembrane helix</keyword>
<dbReference type="Proteomes" id="UP000009009">
    <property type="component" value="Unassembled WGS sequence"/>
</dbReference>
<dbReference type="HOGENOM" id="CLU_1778532_0_0_1"/>
<sequence>MGIIELSDKFLRELQAYSKRCLDYFLQLKSNKTDSSTELKGESNDDSKIVEKSDAVEDHNFSRINGLLSLISTKYHVLMQNKLLMFCIVACSFVCIIQFLFFIIYWTDVVPRKTQKAIDGLDYDYLTAYLKEQCVPYEIFLDHCIQYQPFLFNL</sequence>
<dbReference type="OrthoDB" id="4041385at2759"/>
<dbReference type="EMBL" id="AGVY01000204">
    <property type="protein sequence ID" value="EHN02506.1"/>
    <property type="molecule type" value="Genomic_DNA"/>
</dbReference>
<feature type="transmembrane region" description="Helical" evidence="1">
    <location>
        <begin position="83"/>
        <end position="106"/>
    </location>
</feature>
<evidence type="ECO:0000256" key="1">
    <source>
        <dbReference type="SAM" id="Phobius"/>
    </source>
</evidence>